<keyword evidence="2" id="KW-1185">Reference proteome</keyword>
<dbReference type="EMBL" id="JAJSOF020000037">
    <property type="protein sequence ID" value="KAJ4428192.1"/>
    <property type="molecule type" value="Genomic_DNA"/>
</dbReference>
<evidence type="ECO:0000313" key="2">
    <source>
        <dbReference type="Proteomes" id="UP001148838"/>
    </source>
</evidence>
<proteinExistence type="predicted"/>
<comment type="caution">
    <text evidence="1">The sequence shown here is derived from an EMBL/GenBank/DDBJ whole genome shotgun (WGS) entry which is preliminary data.</text>
</comment>
<accession>A0ABQ8S2T7</accession>
<organism evidence="1 2">
    <name type="scientific">Periplaneta americana</name>
    <name type="common">American cockroach</name>
    <name type="synonym">Blatta americana</name>
    <dbReference type="NCBI Taxonomy" id="6978"/>
    <lineage>
        <taxon>Eukaryota</taxon>
        <taxon>Metazoa</taxon>
        <taxon>Ecdysozoa</taxon>
        <taxon>Arthropoda</taxon>
        <taxon>Hexapoda</taxon>
        <taxon>Insecta</taxon>
        <taxon>Pterygota</taxon>
        <taxon>Neoptera</taxon>
        <taxon>Polyneoptera</taxon>
        <taxon>Dictyoptera</taxon>
        <taxon>Blattodea</taxon>
        <taxon>Blattoidea</taxon>
        <taxon>Blattidae</taxon>
        <taxon>Blattinae</taxon>
        <taxon>Periplaneta</taxon>
    </lineage>
</organism>
<name>A0ABQ8S2T7_PERAM</name>
<reference evidence="1 2" key="1">
    <citation type="journal article" date="2022" name="Allergy">
        <title>Genome assembly and annotation of Periplaneta americana reveal a comprehensive cockroach allergen profile.</title>
        <authorList>
            <person name="Wang L."/>
            <person name="Xiong Q."/>
            <person name="Saelim N."/>
            <person name="Wang L."/>
            <person name="Nong W."/>
            <person name="Wan A.T."/>
            <person name="Shi M."/>
            <person name="Liu X."/>
            <person name="Cao Q."/>
            <person name="Hui J.H.L."/>
            <person name="Sookrung N."/>
            <person name="Leung T.F."/>
            <person name="Tungtrongchitr A."/>
            <person name="Tsui S.K.W."/>
        </authorList>
    </citation>
    <scope>NUCLEOTIDE SEQUENCE [LARGE SCALE GENOMIC DNA]</scope>
    <source>
        <strain evidence="1">PWHHKU_190912</strain>
    </source>
</reference>
<evidence type="ECO:0000313" key="1">
    <source>
        <dbReference type="EMBL" id="KAJ4428192.1"/>
    </source>
</evidence>
<dbReference type="Proteomes" id="UP001148838">
    <property type="component" value="Unassembled WGS sequence"/>
</dbReference>
<gene>
    <name evidence="1" type="ORF">ANN_24207</name>
</gene>
<protein>
    <submittedName>
        <fullName evidence="1">Uncharacterized protein</fullName>
    </submittedName>
</protein>
<sequence>MAGLCEGGNEPAGSLEASKNLRSNFAHMGTESVCAGVYCGQHQLEFAKEFLGRTIHILEMKCSPNLAPSDLYLFPKLQLWIFRLSATRGPQFENHGCKPLAASPSVLTSSKTIKVAKGTDFDQTRATAGRLHERQVPARLGRGLAGHAPRRQAELLCWTGREQRAARDPQRPVRRLSTRLVPGTDGYSRSPSTAKIGLYQVIRFKVCHDSLYAVMWLADEPREFNLSTLQQRRITYVPEKLPSKYGVHSEEYVPKRTEFFYMPRHITYVPEKLPGKYGVHSEEYLPIRTVTPVVAGM</sequence>